<name>A0A841FKA7_9ACTN</name>
<accession>A0A841FKA7</accession>
<dbReference type="Proteomes" id="UP000548476">
    <property type="component" value="Unassembled WGS sequence"/>
</dbReference>
<sequence>MSSPAAAEGDLDESIRTMLLLMPRLVARAKRISVPESLRDFAPAPRHRTLLALLLFDGKMTVSDLATRLEVAPSTVSLMVGDLSRKGLLDRREDDADRRRMIVSVAPRYEEAVVSWLAPGARAWNRALEPLTDEQRRLFVDTMRAYEEATLVERGE</sequence>
<dbReference type="AlphaFoldDB" id="A0A841FKA7"/>
<protein>
    <submittedName>
        <fullName evidence="2">DNA-binding MarR family transcriptional regulator</fullName>
    </submittedName>
</protein>
<dbReference type="Gene3D" id="1.10.10.10">
    <property type="entry name" value="Winged helix-like DNA-binding domain superfamily/Winged helix DNA-binding domain"/>
    <property type="match status" value="1"/>
</dbReference>
<keyword evidence="3" id="KW-1185">Reference proteome</keyword>
<comment type="caution">
    <text evidence="2">The sequence shown here is derived from an EMBL/GenBank/DDBJ whole genome shotgun (WGS) entry which is preliminary data.</text>
</comment>
<evidence type="ECO:0000313" key="3">
    <source>
        <dbReference type="Proteomes" id="UP000548476"/>
    </source>
</evidence>
<dbReference type="InterPro" id="IPR036388">
    <property type="entry name" value="WH-like_DNA-bd_sf"/>
</dbReference>
<dbReference type="GO" id="GO:0003700">
    <property type="term" value="F:DNA-binding transcription factor activity"/>
    <property type="evidence" value="ECO:0007669"/>
    <property type="project" value="InterPro"/>
</dbReference>
<dbReference type="PANTHER" id="PTHR33164">
    <property type="entry name" value="TRANSCRIPTIONAL REGULATOR, MARR FAMILY"/>
    <property type="match status" value="1"/>
</dbReference>
<dbReference type="RefSeq" id="WP_184789430.1">
    <property type="nucleotide sequence ID" value="NZ_BONT01000031.1"/>
</dbReference>
<dbReference type="SMART" id="SM00347">
    <property type="entry name" value="HTH_MARR"/>
    <property type="match status" value="1"/>
</dbReference>
<dbReference type="InterPro" id="IPR036390">
    <property type="entry name" value="WH_DNA-bd_sf"/>
</dbReference>
<reference evidence="2 3" key="1">
    <citation type="submission" date="2020-08" db="EMBL/GenBank/DDBJ databases">
        <title>Genomic Encyclopedia of Type Strains, Phase IV (KMG-IV): sequencing the most valuable type-strain genomes for metagenomic binning, comparative biology and taxonomic classification.</title>
        <authorList>
            <person name="Goeker M."/>
        </authorList>
    </citation>
    <scope>NUCLEOTIDE SEQUENCE [LARGE SCALE GENOMIC DNA]</scope>
    <source>
        <strain evidence="2 3">YIM 65646</strain>
    </source>
</reference>
<keyword evidence="2" id="KW-0238">DNA-binding</keyword>
<dbReference type="InterPro" id="IPR000835">
    <property type="entry name" value="HTH_MarR-typ"/>
</dbReference>
<dbReference type="InterPro" id="IPR039422">
    <property type="entry name" value="MarR/SlyA-like"/>
</dbReference>
<evidence type="ECO:0000259" key="1">
    <source>
        <dbReference type="PROSITE" id="PS50995"/>
    </source>
</evidence>
<proteinExistence type="predicted"/>
<gene>
    <name evidence="2" type="ORF">HNR73_004467</name>
</gene>
<dbReference type="PROSITE" id="PS50995">
    <property type="entry name" value="HTH_MARR_2"/>
    <property type="match status" value="1"/>
</dbReference>
<dbReference type="GO" id="GO:0003677">
    <property type="term" value="F:DNA binding"/>
    <property type="evidence" value="ECO:0007669"/>
    <property type="project" value="UniProtKB-KW"/>
</dbReference>
<dbReference type="SUPFAM" id="SSF46785">
    <property type="entry name" value="Winged helix' DNA-binding domain"/>
    <property type="match status" value="1"/>
</dbReference>
<organism evidence="2 3">
    <name type="scientific">Phytomonospora endophytica</name>
    <dbReference type="NCBI Taxonomy" id="714109"/>
    <lineage>
        <taxon>Bacteria</taxon>
        <taxon>Bacillati</taxon>
        <taxon>Actinomycetota</taxon>
        <taxon>Actinomycetes</taxon>
        <taxon>Micromonosporales</taxon>
        <taxon>Micromonosporaceae</taxon>
        <taxon>Phytomonospora</taxon>
    </lineage>
</organism>
<dbReference type="PANTHER" id="PTHR33164:SF57">
    <property type="entry name" value="MARR-FAMILY TRANSCRIPTIONAL REGULATOR"/>
    <property type="match status" value="1"/>
</dbReference>
<dbReference type="Pfam" id="PF12802">
    <property type="entry name" value="MarR_2"/>
    <property type="match status" value="1"/>
</dbReference>
<feature type="domain" description="HTH marR-type" evidence="1">
    <location>
        <begin position="16"/>
        <end position="148"/>
    </location>
</feature>
<dbReference type="GO" id="GO:0006950">
    <property type="term" value="P:response to stress"/>
    <property type="evidence" value="ECO:0007669"/>
    <property type="project" value="TreeGrafter"/>
</dbReference>
<evidence type="ECO:0000313" key="2">
    <source>
        <dbReference type="EMBL" id="MBB6036596.1"/>
    </source>
</evidence>
<dbReference type="EMBL" id="JACHGT010000009">
    <property type="protein sequence ID" value="MBB6036596.1"/>
    <property type="molecule type" value="Genomic_DNA"/>
</dbReference>